<organism evidence="2 3">
    <name type="scientific">Colletotrichum zoysiae</name>
    <dbReference type="NCBI Taxonomy" id="1216348"/>
    <lineage>
        <taxon>Eukaryota</taxon>
        <taxon>Fungi</taxon>
        <taxon>Dikarya</taxon>
        <taxon>Ascomycota</taxon>
        <taxon>Pezizomycotina</taxon>
        <taxon>Sordariomycetes</taxon>
        <taxon>Hypocreomycetidae</taxon>
        <taxon>Glomerellales</taxon>
        <taxon>Glomerellaceae</taxon>
        <taxon>Colletotrichum</taxon>
        <taxon>Colletotrichum graminicola species complex</taxon>
    </lineage>
</organism>
<comment type="caution">
    <text evidence="2">The sequence shown here is derived from an EMBL/GenBank/DDBJ whole genome shotgun (WGS) entry which is preliminary data.</text>
</comment>
<dbReference type="AlphaFoldDB" id="A0AAD9HIS7"/>
<dbReference type="Pfam" id="PF24809">
    <property type="entry name" value="DUF7708"/>
    <property type="match status" value="1"/>
</dbReference>
<dbReference type="EMBL" id="MU842875">
    <property type="protein sequence ID" value="KAK2028609.1"/>
    <property type="molecule type" value="Genomic_DNA"/>
</dbReference>
<proteinExistence type="predicted"/>
<reference evidence="2" key="1">
    <citation type="submission" date="2021-06" db="EMBL/GenBank/DDBJ databases">
        <title>Comparative genomics, transcriptomics and evolutionary studies reveal genomic signatures of adaptation to plant cell wall in hemibiotrophic fungi.</title>
        <authorList>
            <consortium name="DOE Joint Genome Institute"/>
            <person name="Baroncelli R."/>
            <person name="Diaz J.F."/>
            <person name="Benocci T."/>
            <person name="Peng M."/>
            <person name="Battaglia E."/>
            <person name="Haridas S."/>
            <person name="Andreopoulos W."/>
            <person name="Labutti K."/>
            <person name="Pangilinan J."/>
            <person name="Floch G.L."/>
            <person name="Makela M.R."/>
            <person name="Henrissat B."/>
            <person name="Grigoriev I.V."/>
            <person name="Crouch J.A."/>
            <person name="De Vries R.P."/>
            <person name="Sukno S.A."/>
            <person name="Thon M.R."/>
        </authorList>
    </citation>
    <scope>NUCLEOTIDE SEQUENCE</scope>
    <source>
        <strain evidence="2">MAFF235873</strain>
    </source>
</reference>
<evidence type="ECO:0000313" key="2">
    <source>
        <dbReference type="EMBL" id="KAK2028609.1"/>
    </source>
</evidence>
<evidence type="ECO:0000259" key="1">
    <source>
        <dbReference type="Pfam" id="PF24809"/>
    </source>
</evidence>
<gene>
    <name evidence="2" type="ORF">LX32DRAFT_663747</name>
</gene>
<dbReference type="PANTHER" id="PTHR40619">
    <property type="entry name" value="FUNGAL STAND N-TERMINAL GOODBYE DOMAIN-CONTAINING PROTEIN"/>
    <property type="match status" value="1"/>
</dbReference>
<dbReference type="Proteomes" id="UP001232148">
    <property type="component" value="Unassembled WGS sequence"/>
</dbReference>
<dbReference type="PANTHER" id="PTHR40619:SF3">
    <property type="entry name" value="FUNGAL STAND N-TERMINAL GOODBYE DOMAIN-CONTAINING PROTEIN"/>
    <property type="match status" value="1"/>
</dbReference>
<dbReference type="InterPro" id="IPR056125">
    <property type="entry name" value="DUF7708"/>
</dbReference>
<protein>
    <recommendedName>
        <fullName evidence="1">DUF7708 domain-containing protein</fullName>
    </recommendedName>
</protein>
<sequence>MWKEVDGEKERLFALILQVQEKLSKKKNGGCQVKPITEINLRKCSWGEVLSEVNTTAERWKGSPEKESKTMVFIDKIGKYSGALETWLGLLPMGDYGSSICGVFKLAVGAATQYSSTGEAIFQFLADIPDIMENARQTFALYREMGGHSLDRRSFELFKAVLAALSHVMQFFAESKMDKFLQVTIKQSTYKSDLQTSVDNVRKQAQAFKEEAQICHARETHENSRLLASIKEDNENVHKLLLRMLEASPLFRSNRSERLAPEHRSSPPRIAGYDMANVDYMVSGEDAEPSLQLRYLMPHEIRKQTEEKMAEEKMDLEVTRSKLYEILQYDEDSVPRDVASCLRHGHRLEERGKSKAAALFQHRDFRSFMIQSEFSTCLLVNGRDDLAAVDGISPLSLAMAELTRISRAAGSEIGHSFVITFFCGEHRPNYSCGSTEAWRSSPVGLIASLIGQLLHQATEKGARIDYSFMTDSKWRKLRRLEPKVLCMLLKELIKQLPPGTVVLCIVGEAAIYETGGLQPQLIFIIEKLLNMVRIFADGPQVFKLLVTCQDRAVAISRLFGGHILNLLETVDANDSAQWAISRAGL</sequence>
<name>A0AAD9HIS7_9PEZI</name>
<feature type="domain" description="DUF7708" evidence="1">
    <location>
        <begin position="73"/>
        <end position="219"/>
    </location>
</feature>
<accession>A0AAD9HIS7</accession>
<keyword evidence="3" id="KW-1185">Reference proteome</keyword>
<evidence type="ECO:0000313" key="3">
    <source>
        <dbReference type="Proteomes" id="UP001232148"/>
    </source>
</evidence>